<dbReference type="AlphaFoldDB" id="A0A2L2THV2"/>
<dbReference type="Proteomes" id="UP000245910">
    <property type="component" value="Chromosome III"/>
</dbReference>
<feature type="region of interest" description="Disordered" evidence="1">
    <location>
        <begin position="83"/>
        <end position="104"/>
    </location>
</feature>
<protein>
    <recommendedName>
        <fullName evidence="2">Clr5 domain-containing protein</fullName>
    </recommendedName>
</protein>
<feature type="compositionally biased region" description="Polar residues" evidence="1">
    <location>
        <begin position="9"/>
        <end position="19"/>
    </location>
</feature>
<dbReference type="EMBL" id="LN649231">
    <property type="protein sequence ID" value="CEI70552.1"/>
    <property type="molecule type" value="Genomic_DNA"/>
</dbReference>
<evidence type="ECO:0000259" key="2">
    <source>
        <dbReference type="Pfam" id="PF14420"/>
    </source>
</evidence>
<sequence length="200" mass="22745">MPKGKSAKRTSTPEQSALGTTPKVDPSRPTTEERANTKNYIKKIYIKKNKSTKILMQKMIKKGFHATSKIYITQFKRWGTEFNKNKNADGTRPVSNTSAPRTRPRGCIVQIPQSAHVPYLQPHPSMAVKLSDGYEIQKNILNSAEVYIYGLFNNFNLSADMFSIMVPMSRTDNSLAWQQRLEDMVGAEKDYGMIIKLWPI</sequence>
<dbReference type="InterPro" id="IPR025676">
    <property type="entry name" value="Clr5_dom"/>
</dbReference>
<evidence type="ECO:0000313" key="4">
    <source>
        <dbReference type="Proteomes" id="UP000245910"/>
    </source>
</evidence>
<dbReference type="Pfam" id="PF14420">
    <property type="entry name" value="Clr5"/>
    <property type="match status" value="1"/>
</dbReference>
<feature type="region of interest" description="Disordered" evidence="1">
    <location>
        <begin position="1"/>
        <end position="36"/>
    </location>
</feature>
<organism evidence="3 4">
    <name type="scientific">Fusarium venenatum</name>
    <dbReference type="NCBI Taxonomy" id="56646"/>
    <lineage>
        <taxon>Eukaryota</taxon>
        <taxon>Fungi</taxon>
        <taxon>Dikarya</taxon>
        <taxon>Ascomycota</taxon>
        <taxon>Pezizomycotina</taxon>
        <taxon>Sordariomycetes</taxon>
        <taxon>Hypocreomycetidae</taxon>
        <taxon>Hypocreales</taxon>
        <taxon>Nectriaceae</taxon>
        <taxon>Fusarium</taxon>
    </lineage>
</organism>
<keyword evidence="4" id="KW-1185">Reference proteome</keyword>
<feature type="domain" description="Clr5" evidence="2">
    <location>
        <begin position="37"/>
        <end position="79"/>
    </location>
</feature>
<accession>A0A2L2THV2</accession>
<evidence type="ECO:0000256" key="1">
    <source>
        <dbReference type="SAM" id="MobiDB-lite"/>
    </source>
</evidence>
<evidence type="ECO:0000313" key="3">
    <source>
        <dbReference type="EMBL" id="CEI70552.1"/>
    </source>
</evidence>
<reference evidence="4" key="1">
    <citation type="submission" date="2014-10" db="EMBL/GenBank/DDBJ databases">
        <authorList>
            <person name="King R."/>
        </authorList>
    </citation>
    <scope>NUCLEOTIDE SEQUENCE [LARGE SCALE GENOMIC DNA]</scope>
    <source>
        <strain evidence="4">A3/5</strain>
    </source>
</reference>
<name>A0A2L2THV2_9HYPO</name>
<proteinExistence type="predicted"/>